<feature type="signal peptide" evidence="2">
    <location>
        <begin position="1"/>
        <end position="25"/>
    </location>
</feature>
<protein>
    <submittedName>
        <fullName evidence="3">X-X-X-Leu-X-X-Gly heptad repeat-containing protein</fullName>
    </submittedName>
</protein>
<dbReference type="Proteomes" id="UP000199158">
    <property type="component" value="Unassembled WGS sequence"/>
</dbReference>
<name>A0A1H8DKZ6_9FIRM</name>
<feature type="compositionally biased region" description="Basic and acidic residues" evidence="1">
    <location>
        <begin position="483"/>
        <end position="515"/>
    </location>
</feature>
<proteinExistence type="predicted"/>
<feature type="chain" id="PRO_5011634342" evidence="2">
    <location>
        <begin position="26"/>
        <end position="843"/>
    </location>
</feature>
<keyword evidence="4" id="KW-1185">Reference proteome</keyword>
<feature type="compositionally biased region" description="Basic and acidic residues" evidence="1">
    <location>
        <begin position="543"/>
        <end position="555"/>
    </location>
</feature>
<dbReference type="STRING" id="474960.SAMN05216180_2632"/>
<dbReference type="OrthoDB" id="9815841at2"/>
<reference evidence="3 4" key="1">
    <citation type="submission" date="2016-10" db="EMBL/GenBank/DDBJ databases">
        <authorList>
            <person name="de Groot N.N."/>
        </authorList>
    </citation>
    <scope>NUCLEOTIDE SEQUENCE [LARGE SCALE GENOMIC DNA]</scope>
    <source>
        <strain evidence="3 4">CGMCC 1.5070</strain>
    </source>
</reference>
<sequence length="843" mass="91851">MNNKLKKVCAITLAVALAGAQTVWALNNAKTGKTAQPADTALTETTPAADIKKENNSGKGLTKDESVFVILNSDGSVKKQIVSSWLHSDIGLNGVQDISILNDIKNLKSAIKPEFKDGKLTWNSSDKDVYYQGTTDKPLPVNVSVTYKLDGEEITGEELAGKSGEVEIYVKVSNAYTKKQVIDGVERPIAPVFLTTLLLNLPEENFSNVKADDGIIMNESTNQLITFVTVPGLKDSFDGLLDDKIGDIKDKLTDEFVVTAHAQNFRLPSIMVAAANDSDLFDDDNDLESDIDELLDGIDDLNDATDELRNGTLLLADAGVEFNDNMRTFRNKYQDFHEGFRDAYKAINSLVGKLNGVQSVVAAVPPQKMAALNKALKQLAEIQKENPEIFTKDELELLGKLSKATLPELNVLSEGIAAANAEQLKKALDQIKNMPLPGMADDTHNVKPEGQPSVPDDKADNVEDGITKTEQGTQPETPTDQNKTTEPKTDASTEQKDDVKTDKEDVQSGASDEKQTNTATQDTTEKDAAPAPNEQDTVQPKTEQNETEKQPEQKDTSANSTAMTFSEEAPAGNVRILGDYVSAEEEQIDLQNNMAEKLIKTLGVNGILAIKALSDEQIEAICGLAKPVTSAVVTGVAEKICNEKFGMGFDKTAKMLTDIQGKSQAILVTLQPVMDVITDPQVQAAIDKNPEFKKVLANPIETMQKLSSGSDELTKGLDKLYSGELKISSAIDEFKDATQELQDKTAELSDGVEEFQIDGIYELTDEVTDLTDDLKQAIHIKEAISNESKGFTTYTGAPHGADTSVKFIMKTEEIKAKEEEKKAVVIEKEKSSFWDKIKGLFQK</sequence>
<evidence type="ECO:0000256" key="2">
    <source>
        <dbReference type="SAM" id="SignalP"/>
    </source>
</evidence>
<feature type="compositionally biased region" description="Basic and acidic residues" evidence="1">
    <location>
        <begin position="455"/>
        <end position="467"/>
    </location>
</feature>
<feature type="compositionally biased region" description="Polar residues" evidence="1">
    <location>
        <begin position="468"/>
        <end position="482"/>
    </location>
</feature>
<organism evidence="3 4">
    <name type="scientific">Hydrogenoanaerobacterium saccharovorans</name>
    <dbReference type="NCBI Taxonomy" id="474960"/>
    <lineage>
        <taxon>Bacteria</taxon>
        <taxon>Bacillati</taxon>
        <taxon>Bacillota</taxon>
        <taxon>Clostridia</taxon>
        <taxon>Eubacteriales</taxon>
        <taxon>Oscillospiraceae</taxon>
        <taxon>Hydrogenoanaerobacterium</taxon>
    </lineage>
</organism>
<accession>A0A1H8DKZ6</accession>
<gene>
    <name evidence="3" type="ORF">SAMN05216180_2632</name>
</gene>
<evidence type="ECO:0000256" key="1">
    <source>
        <dbReference type="SAM" id="MobiDB-lite"/>
    </source>
</evidence>
<evidence type="ECO:0000313" key="3">
    <source>
        <dbReference type="EMBL" id="SEN07207.1"/>
    </source>
</evidence>
<dbReference type="EMBL" id="FOCG01000003">
    <property type="protein sequence ID" value="SEN07207.1"/>
    <property type="molecule type" value="Genomic_DNA"/>
</dbReference>
<dbReference type="AlphaFoldDB" id="A0A1H8DKZ6"/>
<evidence type="ECO:0000313" key="4">
    <source>
        <dbReference type="Proteomes" id="UP000199158"/>
    </source>
</evidence>
<feature type="region of interest" description="Disordered" evidence="1">
    <location>
        <begin position="434"/>
        <end position="570"/>
    </location>
</feature>
<dbReference type="RefSeq" id="WP_092755930.1">
    <property type="nucleotide sequence ID" value="NZ_FOCG01000003.1"/>
</dbReference>
<keyword evidence="2" id="KW-0732">Signal</keyword>